<dbReference type="PANTHER" id="PTHR43792">
    <property type="entry name" value="GNAT FAMILY, PUTATIVE (AFU_ORTHOLOGUE AFUA_3G00765)-RELATED-RELATED"/>
    <property type="match status" value="1"/>
</dbReference>
<keyword evidence="2" id="KW-0808">Transferase</keyword>
<proteinExistence type="predicted"/>
<sequence>MSVSPFDPDDLMVSIAARLPIEVDDLRLRTFTPADFDAVSGYRNHPDNRRFMYAPDQTPAELRAWVAGGAPVFLRDGDACNLAIESDGRVVGDVMLQIVSLASRQAEIGWSLNPAETGRGFATRAAEAVLDLAFDLGAHRVIARLDRDNTASAKVAERIGMHLEATLVDAEVNPAIGDFGTTLIYTARRGVT</sequence>
<dbReference type="PANTHER" id="PTHR43792:SF1">
    <property type="entry name" value="N-ACETYLTRANSFERASE DOMAIN-CONTAINING PROTEIN"/>
    <property type="match status" value="1"/>
</dbReference>
<dbReference type="EMBL" id="FUHU01000038">
    <property type="protein sequence ID" value="SJM63793.1"/>
    <property type="molecule type" value="Genomic_DNA"/>
</dbReference>
<name>A0A1R4G6S8_9MICO</name>
<organism evidence="2 3">
    <name type="scientific">Agrococcus casei LMG 22410</name>
    <dbReference type="NCBI Taxonomy" id="1255656"/>
    <lineage>
        <taxon>Bacteria</taxon>
        <taxon>Bacillati</taxon>
        <taxon>Actinomycetota</taxon>
        <taxon>Actinomycetes</taxon>
        <taxon>Micrococcales</taxon>
        <taxon>Microbacteriaceae</taxon>
        <taxon>Agrococcus</taxon>
    </lineage>
</organism>
<dbReference type="Pfam" id="PF13302">
    <property type="entry name" value="Acetyltransf_3"/>
    <property type="match status" value="1"/>
</dbReference>
<dbReference type="PROSITE" id="PS51186">
    <property type="entry name" value="GNAT"/>
    <property type="match status" value="1"/>
</dbReference>
<dbReference type="RefSeq" id="WP_086992276.1">
    <property type="nucleotide sequence ID" value="NZ_FUHU01000038.1"/>
</dbReference>
<evidence type="ECO:0000259" key="1">
    <source>
        <dbReference type="PROSITE" id="PS51186"/>
    </source>
</evidence>
<evidence type="ECO:0000313" key="2">
    <source>
        <dbReference type="EMBL" id="SJM63793.1"/>
    </source>
</evidence>
<dbReference type="SUPFAM" id="SSF55729">
    <property type="entry name" value="Acyl-CoA N-acyltransferases (Nat)"/>
    <property type="match status" value="1"/>
</dbReference>
<dbReference type="InterPro" id="IPR000182">
    <property type="entry name" value="GNAT_dom"/>
</dbReference>
<dbReference type="AlphaFoldDB" id="A0A1R4G6S8"/>
<dbReference type="Gene3D" id="3.40.630.30">
    <property type="match status" value="1"/>
</dbReference>
<dbReference type="InterPro" id="IPR016181">
    <property type="entry name" value="Acyl_CoA_acyltransferase"/>
</dbReference>
<keyword evidence="3" id="KW-1185">Reference proteome</keyword>
<gene>
    <name evidence="2" type="ORF">CZ674_09340</name>
</gene>
<dbReference type="Proteomes" id="UP000195787">
    <property type="component" value="Unassembled WGS sequence"/>
</dbReference>
<feature type="domain" description="N-acetyltransferase" evidence="1">
    <location>
        <begin position="26"/>
        <end position="188"/>
    </location>
</feature>
<dbReference type="OrthoDB" id="9132139at2"/>
<accession>A0A1R4G6S8</accession>
<evidence type="ECO:0000313" key="3">
    <source>
        <dbReference type="Proteomes" id="UP000195787"/>
    </source>
</evidence>
<dbReference type="GO" id="GO:0016747">
    <property type="term" value="F:acyltransferase activity, transferring groups other than amino-acyl groups"/>
    <property type="evidence" value="ECO:0007669"/>
    <property type="project" value="InterPro"/>
</dbReference>
<protein>
    <submittedName>
        <fullName evidence="2">Acetyltransferase</fullName>
    </submittedName>
</protein>
<dbReference type="GeneID" id="303173418"/>
<dbReference type="CDD" id="cd04301">
    <property type="entry name" value="NAT_SF"/>
    <property type="match status" value="1"/>
</dbReference>
<reference evidence="2 3" key="1">
    <citation type="submission" date="2017-02" db="EMBL/GenBank/DDBJ databases">
        <authorList>
            <person name="Peterson S.W."/>
        </authorList>
    </citation>
    <scope>NUCLEOTIDE SEQUENCE [LARGE SCALE GENOMIC DNA]</scope>
    <source>
        <strain evidence="2 3">LMG 22410</strain>
    </source>
</reference>
<dbReference type="InterPro" id="IPR051531">
    <property type="entry name" value="N-acetyltransferase"/>
</dbReference>